<evidence type="ECO:0000256" key="5">
    <source>
        <dbReference type="ARBA" id="ARBA00035535"/>
    </source>
</evidence>
<dbReference type="InterPro" id="IPR000439">
    <property type="entry name" value="Ribosomal_eL15"/>
</dbReference>
<organism evidence="7 8">
    <name type="scientific">candidate division MSBL1 archaeon SCGC-AAA261C02</name>
    <dbReference type="NCBI Taxonomy" id="1698272"/>
    <lineage>
        <taxon>Archaea</taxon>
        <taxon>Methanobacteriati</taxon>
        <taxon>Methanobacteriota</taxon>
        <taxon>candidate division MSBL1</taxon>
    </lineage>
</organism>
<feature type="region of interest" description="Disordered" evidence="6">
    <location>
        <begin position="61"/>
        <end position="80"/>
    </location>
</feature>
<dbReference type="PATRIC" id="fig|1698272.3.peg.785"/>
<protein>
    <recommendedName>
        <fullName evidence="4">Large ribosomal subunit protein eL15</fullName>
    </recommendedName>
    <alternativeName>
        <fullName evidence="5">50S ribosomal protein L15e</fullName>
    </alternativeName>
</protein>
<dbReference type="InterPro" id="IPR024794">
    <property type="entry name" value="Rbsml_eL15_core_dom_sf"/>
</dbReference>
<keyword evidence="3" id="KW-0687">Ribonucleoprotein</keyword>
<comment type="similarity">
    <text evidence="1">Belongs to the eukaryotic ribosomal protein eL15 family.</text>
</comment>
<sequence length="185" mass="21428">MRKSTRKLKSEKSEEILKRRMREWRKGPAIERVKKPSKIERARKLGYKEKEGVVVARARVRSGGRRKSRPSLGRRPKRMGVRKITPKKSIQRIAEERTARKFPNLEVLNSYPIGKDGKYHYFESILIDPNHPAITSDPDLSWVSNSSQRGRAYRGLTSEGKKTRGLRKKGKGSEKNRPSQRSARH</sequence>
<dbReference type="SUPFAM" id="SSF54189">
    <property type="entry name" value="Ribosomal proteins S24e, L23 and L15e"/>
    <property type="match status" value="1"/>
</dbReference>
<dbReference type="Gene3D" id="3.40.1120.10">
    <property type="entry name" value="Ribosomal protein l15e"/>
    <property type="match status" value="1"/>
</dbReference>
<dbReference type="Proteomes" id="UP000070520">
    <property type="component" value="Unassembled WGS sequence"/>
</dbReference>
<keyword evidence="2 7" id="KW-0689">Ribosomal protein</keyword>
<evidence type="ECO:0000256" key="1">
    <source>
        <dbReference type="ARBA" id="ARBA00006857"/>
    </source>
</evidence>
<dbReference type="InterPro" id="IPR012678">
    <property type="entry name" value="Ribosomal_uL23/eL15/eS24_sf"/>
</dbReference>
<evidence type="ECO:0000256" key="3">
    <source>
        <dbReference type="ARBA" id="ARBA00023274"/>
    </source>
</evidence>
<evidence type="ECO:0000313" key="8">
    <source>
        <dbReference type="Proteomes" id="UP000070520"/>
    </source>
</evidence>
<proteinExistence type="inferred from homology"/>
<dbReference type="GO" id="GO:0003735">
    <property type="term" value="F:structural constituent of ribosome"/>
    <property type="evidence" value="ECO:0007669"/>
    <property type="project" value="InterPro"/>
</dbReference>
<gene>
    <name evidence="7" type="ORF">AKJ42_01270</name>
</gene>
<evidence type="ECO:0000256" key="6">
    <source>
        <dbReference type="SAM" id="MobiDB-lite"/>
    </source>
</evidence>
<dbReference type="EMBL" id="LHXW01000008">
    <property type="protein sequence ID" value="KXB00281.1"/>
    <property type="molecule type" value="Genomic_DNA"/>
</dbReference>
<dbReference type="GO" id="GO:0002181">
    <property type="term" value="P:cytoplasmic translation"/>
    <property type="evidence" value="ECO:0007669"/>
    <property type="project" value="TreeGrafter"/>
</dbReference>
<dbReference type="PANTHER" id="PTHR11847">
    <property type="entry name" value="RIBOSOMAL PROTEIN L15"/>
    <property type="match status" value="1"/>
</dbReference>
<keyword evidence="8" id="KW-1185">Reference proteome</keyword>
<dbReference type="Pfam" id="PF00827">
    <property type="entry name" value="Ribosomal_L15e"/>
    <property type="match status" value="1"/>
</dbReference>
<comment type="caution">
    <text evidence="7">The sequence shown here is derived from an EMBL/GenBank/DDBJ whole genome shotgun (WGS) entry which is preliminary data.</text>
</comment>
<dbReference type="SMART" id="SM01384">
    <property type="entry name" value="Ribosomal_L15e"/>
    <property type="match status" value="1"/>
</dbReference>
<evidence type="ECO:0000313" key="7">
    <source>
        <dbReference type="EMBL" id="KXB00281.1"/>
    </source>
</evidence>
<reference evidence="7 8" key="1">
    <citation type="journal article" date="2016" name="Sci. Rep.">
        <title>Metabolic traits of an uncultured archaeal lineage -MSBL1- from brine pools of the Red Sea.</title>
        <authorList>
            <person name="Mwirichia R."/>
            <person name="Alam I."/>
            <person name="Rashid M."/>
            <person name="Vinu M."/>
            <person name="Ba-Alawi W."/>
            <person name="Anthony Kamau A."/>
            <person name="Kamanda Ngugi D."/>
            <person name="Goker M."/>
            <person name="Klenk H.P."/>
            <person name="Bajic V."/>
            <person name="Stingl U."/>
        </authorList>
    </citation>
    <scope>NUCLEOTIDE SEQUENCE [LARGE SCALE GENOMIC DNA]</scope>
    <source>
        <strain evidence="7">SCGC-AAA261C02</strain>
    </source>
</reference>
<dbReference type="FunFam" id="3.40.1120.10:FF:000002">
    <property type="entry name" value="50S ribosomal protein L15e"/>
    <property type="match status" value="1"/>
</dbReference>
<dbReference type="GO" id="GO:0003723">
    <property type="term" value="F:RNA binding"/>
    <property type="evidence" value="ECO:0007669"/>
    <property type="project" value="TreeGrafter"/>
</dbReference>
<accession>A0A133V1I0</accession>
<dbReference type="PANTHER" id="PTHR11847:SF4">
    <property type="entry name" value="LARGE RIBOSOMAL SUBUNIT PROTEIN EL15"/>
    <property type="match status" value="1"/>
</dbReference>
<feature type="region of interest" description="Disordered" evidence="6">
    <location>
        <begin position="136"/>
        <end position="185"/>
    </location>
</feature>
<evidence type="ECO:0000256" key="2">
    <source>
        <dbReference type="ARBA" id="ARBA00022980"/>
    </source>
</evidence>
<dbReference type="NCBIfam" id="NF003269">
    <property type="entry name" value="PRK04243.1"/>
    <property type="match status" value="1"/>
</dbReference>
<dbReference type="AlphaFoldDB" id="A0A133V1I0"/>
<evidence type="ECO:0000256" key="4">
    <source>
        <dbReference type="ARBA" id="ARBA00035214"/>
    </source>
</evidence>
<name>A0A133V1I0_9EURY</name>
<dbReference type="GO" id="GO:0022625">
    <property type="term" value="C:cytosolic large ribosomal subunit"/>
    <property type="evidence" value="ECO:0007669"/>
    <property type="project" value="TreeGrafter"/>
</dbReference>